<sequence>MEVVKAREVGGLGPWERTNSDGSGMEHPSAQEVVERLQQQVLGEYKLTARNLDDVATIVQRLSSAQPHLLSELRPLEQKLGLILTLFKASVWSLLRQREDQQLQEDDLRQ</sequence>
<dbReference type="AlphaFoldDB" id="A0A511KB69"/>
<keyword evidence="6" id="KW-0963">Cytoplasm</keyword>
<keyword evidence="12" id="KW-0206">Cytoskeleton</keyword>
<name>A0A511KB69_RHOTO</name>
<evidence type="ECO:0000256" key="5">
    <source>
        <dbReference type="ARBA" id="ARBA00022454"/>
    </source>
</evidence>
<evidence type="ECO:0000256" key="4">
    <source>
        <dbReference type="ARBA" id="ARBA00006277"/>
    </source>
</evidence>
<dbReference type="Pfam" id="PF08656">
    <property type="entry name" value="DASH_Dad3"/>
    <property type="match status" value="1"/>
</dbReference>
<keyword evidence="13" id="KW-0539">Nucleus</keyword>
<evidence type="ECO:0000256" key="10">
    <source>
        <dbReference type="ARBA" id="ARBA00022829"/>
    </source>
</evidence>
<feature type="region of interest" description="Disordered" evidence="18">
    <location>
        <begin position="1"/>
        <end position="29"/>
    </location>
</feature>
<keyword evidence="10" id="KW-0159">Chromosome partition</keyword>
<dbReference type="GO" id="GO:0051301">
    <property type="term" value="P:cell division"/>
    <property type="evidence" value="ECO:0007669"/>
    <property type="project" value="UniProtKB-KW"/>
</dbReference>
<keyword evidence="15" id="KW-0137">Centromere</keyword>
<evidence type="ECO:0000313" key="20">
    <source>
        <dbReference type="Proteomes" id="UP000321518"/>
    </source>
</evidence>
<protein>
    <recommendedName>
        <fullName evidence="16">DASH complex subunit DAD3</fullName>
    </recommendedName>
    <alternativeName>
        <fullName evidence="17">Outer kinetochore protein DAD3</fullName>
    </alternativeName>
</protein>
<keyword evidence="8" id="KW-0493">Microtubule</keyword>
<evidence type="ECO:0000256" key="1">
    <source>
        <dbReference type="ARBA" id="ARBA00004123"/>
    </source>
</evidence>
<comment type="subcellular location">
    <subcellularLocation>
        <location evidence="3">Chromosome</location>
        <location evidence="3">Centromere</location>
        <location evidence="3">Kinetochore</location>
    </subcellularLocation>
    <subcellularLocation>
        <location evidence="2">Cytoplasm</location>
        <location evidence="2">Cytoskeleton</location>
        <location evidence="2">Spindle</location>
    </subcellularLocation>
    <subcellularLocation>
        <location evidence="1">Nucleus</location>
    </subcellularLocation>
</comment>
<keyword evidence="9" id="KW-0498">Mitosis</keyword>
<evidence type="ECO:0000256" key="8">
    <source>
        <dbReference type="ARBA" id="ARBA00022701"/>
    </source>
</evidence>
<dbReference type="GO" id="GO:0042729">
    <property type="term" value="C:DASH complex"/>
    <property type="evidence" value="ECO:0007669"/>
    <property type="project" value="InterPro"/>
</dbReference>
<evidence type="ECO:0000256" key="13">
    <source>
        <dbReference type="ARBA" id="ARBA00023242"/>
    </source>
</evidence>
<keyword evidence="7" id="KW-0132">Cell division</keyword>
<evidence type="ECO:0000256" key="3">
    <source>
        <dbReference type="ARBA" id="ARBA00004629"/>
    </source>
</evidence>
<evidence type="ECO:0000256" key="9">
    <source>
        <dbReference type="ARBA" id="ARBA00022776"/>
    </source>
</evidence>
<evidence type="ECO:0000256" key="15">
    <source>
        <dbReference type="ARBA" id="ARBA00023328"/>
    </source>
</evidence>
<evidence type="ECO:0000313" key="19">
    <source>
        <dbReference type="EMBL" id="GEM07623.1"/>
    </source>
</evidence>
<evidence type="ECO:0000256" key="7">
    <source>
        <dbReference type="ARBA" id="ARBA00022618"/>
    </source>
</evidence>
<proteinExistence type="inferred from homology"/>
<comment type="caution">
    <text evidence="19">The sequence shown here is derived from an EMBL/GenBank/DDBJ whole genome shotgun (WGS) entry which is preliminary data.</text>
</comment>
<evidence type="ECO:0000256" key="16">
    <source>
        <dbReference type="ARBA" id="ARBA00044179"/>
    </source>
</evidence>
<evidence type="ECO:0000256" key="12">
    <source>
        <dbReference type="ARBA" id="ARBA00023212"/>
    </source>
</evidence>
<dbReference type="GO" id="GO:0072686">
    <property type="term" value="C:mitotic spindle"/>
    <property type="evidence" value="ECO:0007669"/>
    <property type="project" value="InterPro"/>
</dbReference>
<keyword evidence="11" id="KW-0995">Kinetochore</keyword>
<dbReference type="OrthoDB" id="2443965at2759"/>
<dbReference type="Proteomes" id="UP000321518">
    <property type="component" value="Unassembled WGS sequence"/>
</dbReference>
<dbReference type="GO" id="GO:0005874">
    <property type="term" value="C:microtubule"/>
    <property type="evidence" value="ECO:0007669"/>
    <property type="project" value="UniProtKB-KW"/>
</dbReference>
<gene>
    <name evidence="19" type="ORF">Rt10032_c03g1640</name>
</gene>
<dbReference type="InterPro" id="IPR013965">
    <property type="entry name" value="DASH_Dad3"/>
</dbReference>
<dbReference type="PANTHER" id="PTHR28017">
    <property type="entry name" value="DASH COMPLEX SUBUNIT DAD3"/>
    <property type="match status" value="1"/>
</dbReference>
<dbReference type="PANTHER" id="PTHR28017:SF1">
    <property type="entry name" value="DASH COMPLEX SUBUNIT DAD3"/>
    <property type="match status" value="1"/>
</dbReference>
<reference evidence="19 20" key="1">
    <citation type="submission" date="2019-07" db="EMBL/GenBank/DDBJ databases">
        <title>Rhodotorula toruloides NBRC10032 genome sequencing.</title>
        <authorList>
            <person name="Shida Y."/>
            <person name="Takaku H."/>
            <person name="Ogasawara W."/>
            <person name="Mori K."/>
        </authorList>
    </citation>
    <scope>NUCLEOTIDE SEQUENCE [LARGE SCALE GENOMIC DNA]</scope>
    <source>
        <strain evidence="19 20">NBRC10032</strain>
    </source>
</reference>
<evidence type="ECO:0000256" key="17">
    <source>
        <dbReference type="ARBA" id="ARBA00044305"/>
    </source>
</evidence>
<accession>A0A511KB69</accession>
<evidence type="ECO:0000256" key="11">
    <source>
        <dbReference type="ARBA" id="ARBA00022838"/>
    </source>
</evidence>
<dbReference type="EMBL" id="BJWK01000003">
    <property type="protein sequence ID" value="GEM07623.1"/>
    <property type="molecule type" value="Genomic_DNA"/>
</dbReference>
<dbReference type="GO" id="GO:0051010">
    <property type="term" value="F:microtubule plus-end binding"/>
    <property type="evidence" value="ECO:0007669"/>
    <property type="project" value="TreeGrafter"/>
</dbReference>
<evidence type="ECO:0000256" key="18">
    <source>
        <dbReference type="SAM" id="MobiDB-lite"/>
    </source>
</evidence>
<organism evidence="19 20">
    <name type="scientific">Rhodotorula toruloides</name>
    <name type="common">Yeast</name>
    <name type="synonym">Rhodosporidium toruloides</name>
    <dbReference type="NCBI Taxonomy" id="5286"/>
    <lineage>
        <taxon>Eukaryota</taxon>
        <taxon>Fungi</taxon>
        <taxon>Dikarya</taxon>
        <taxon>Basidiomycota</taxon>
        <taxon>Pucciniomycotina</taxon>
        <taxon>Microbotryomycetes</taxon>
        <taxon>Sporidiobolales</taxon>
        <taxon>Sporidiobolaceae</taxon>
        <taxon>Rhodotorula</taxon>
    </lineage>
</organism>
<keyword evidence="5" id="KW-0158">Chromosome</keyword>
<comment type="similarity">
    <text evidence="4">Belongs to the DASH complex DAD3 family.</text>
</comment>
<evidence type="ECO:0000256" key="14">
    <source>
        <dbReference type="ARBA" id="ARBA00023306"/>
    </source>
</evidence>
<dbReference type="GO" id="GO:0008608">
    <property type="term" value="P:attachment of spindle microtubules to kinetochore"/>
    <property type="evidence" value="ECO:0007669"/>
    <property type="project" value="InterPro"/>
</dbReference>
<evidence type="ECO:0000256" key="2">
    <source>
        <dbReference type="ARBA" id="ARBA00004186"/>
    </source>
</evidence>
<keyword evidence="14" id="KW-0131">Cell cycle</keyword>
<evidence type="ECO:0000256" key="6">
    <source>
        <dbReference type="ARBA" id="ARBA00022490"/>
    </source>
</evidence>